<proteinExistence type="predicted"/>
<evidence type="ECO:0008006" key="4">
    <source>
        <dbReference type="Google" id="ProtNLM"/>
    </source>
</evidence>
<organism evidence="2 3">
    <name type="scientific">Rhodococcus jostii (strain RHA1)</name>
    <dbReference type="NCBI Taxonomy" id="101510"/>
    <lineage>
        <taxon>Bacteria</taxon>
        <taxon>Bacillati</taxon>
        <taxon>Actinomycetota</taxon>
        <taxon>Actinomycetes</taxon>
        <taxon>Mycobacteriales</taxon>
        <taxon>Nocardiaceae</taxon>
        <taxon>Rhodococcus</taxon>
    </lineage>
</organism>
<gene>
    <name evidence="2" type="ordered locus">RHA1_ro08209</name>
</gene>
<keyword evidence="2" id="KW-0614">Plasmid</keyword>
<feature type="compositionally biased region" description="Basic residues" evidence="1">
    <location>
        <begin position="41"/>
        <end position="59"/>
    </location>
</feature>
<protein>
    <recommendedName>
        <fullName evidence="4">DUF3263 domain-containing protein</fullName>
    </recommendedName>
</protein>
<evidence type="ECO:0000313" key="3">
    <source>
        <dbReference type="Proteomes" id="UP000008710"/>
    </source>
</evidence>
<dbReference type="EMBL" id="CP000432">
    <property type="protein sequence ID" value="ABG99254.1"/>
    <property type="molecule type" value="Genomic_DNA"/>
</dbReference>
<dbReference type="KEGG" id="rha:RHA1_ro08209"/>
<feature type="compositionally biased region" description="Basic and acidic residues" evidence="1">
    <location>
        <begin position="1"/>
        <end position="11"/>
    </location>
</feature>
<sequence>MPEHPQREHPWTRSGWTPDPRTRQVRREHEHSAIEADVRKYRQRHRQRTQSGTTRHRPGVVRDETEAFLSFADIWAPFGGPPEAELFVTYGITKSTFSERLWHILASRKCDRSVAQRLWAAYPPPSR</sequence>
<dbReference type="AlphaFoldDB" id="Q0RZN2"/>
<reference evidence="3" key="1">
    <citation type="journal article" date="2006" name="Proc. Natl. Acad. Sci. U.S.A.">
        <title>The complete genome of Rhodococcus sp. RHA1 provides insights into a catabolic powerhouse.</title>
        <authorList>
            <person name="McLeod M.P."/>
            <person name="Warren R.L."/>
            <person name="Hsiao W.W.L."/>
            <person name="Araki N."/>
            <person name="Myhre M."/>
            <person name="Fernandes C."/>
            <person name="Miyazawa D."/>
            <person name="Wong W."/>
            <person name="Lillquist A.L."/>
            <person name="Wang D."/>
            <person name="Dosanjh M."/>
            <person name="Hara H."/>
            <person name="Petrescu A."/>
            <person name="Morin R.D."/>
            <person name="Yang G."/>
            <person name="Stott J.M."/>
            <person name="Schein J.E."/>
            <person name="Shin H."/>
            <person name="Smailus D."/>
            <person name="Siddiqui A.S."/>
            <person name="Marra M.A."/>
            <person name="Jones S.J.M."/>
            <person name="Holt R."/>
            <person name="Brinkman F.S.L."/>
            <person name="Miyauchi K."/>
            <person name="Fukuda M."/>
            <person name="Davies J.E."/>
            <person name="Mohn W.W."/>
            <person name="Eltis L.D."/>
        </authorList>
    </citation>
    <scope>NUCLEOTIDE SEQUENCE [LARGE SCALE GENOMIC DNA]</scope>
    <source>
        <strain evidence="3">RHA1</strain>
    </source>
</reference>
<evidence type="ECO:0000313" key="2">
    <source>
        <dbReference type="EMBL" id="ABG99254.1"/>
    </source>
</evidence>
<name>Q0RZN2_RHOJR</name>
<feature type="region of interest" description="Disordered" evidence="1">
    <location>
        <begin position="1"/>
        <end position="60"/>
    </location>
</feature>
<accession>Q0RZN2</accession>
<evidence type="ECO:0000256" key="1">
    <source>
        <dbReference type="SAM" id="MobiDB-lite"/>
    </source>
</evidence>
<geneLocation type="plasmid" evidence="2 3">
    <name>pRHL1</name>
</geneLocation>
<feature type="compositionally biased region" description="Basic and acidic residues" evidence="1">
    <location>
        <begin position="20"/>
        <end position="40"/>
    </location>
</feature>
<dbReference type="Proteomes" id="UP000008710">
    <property type="component" value="Plasmid pRHL1"/>
</dbReference>
<dbReference type="HOGENOM" id="CLU_161380_0_0_11"/>